<feature type="transmembrane region" description="Helical" evidence="5">
    <location>
        <begin position="40"/>
        <end position="61"/>
    </location>
</feature>
<dbReference type="STRING" id="358396.CHINAEXTREME_14855"/>
<dbReference type="SUPFAM" id="SSF48317">
    <property type="entry name" value="Acid phosphatase/Vanadium-dependent haloperoxidase"/>
    <property type="match status" value="1"/>
</dbReference>
<dbReference type="CDD" id="cd03386">
    <property type="entry name" value="PAP2_Aur1_like"/>
    <property type="match status" value="1"/>
</dbReference>
<dbReference type="Proteomes" id="UP000186547">
    <property type="component" value="Chromosome"/>
</dbReference>
<keyword evidence="9" id="KW-1185">Reference proteome</keyword>
<evidence type="ECO:0000313" key="8">
    <source>
        <dbReference type="EMBL" id="EMA30506.1"/>
    </source>
</evidence>
<accession>M0LAB5</accession>
<keyword evidence="2 5" id="KW-0812">Transmembrane</keyword>
<protein>
    <submittedName>
        <fullName evidence="7 8">PA-phosphatase</fullName>
    </submittedName>
</protein>
<dbReference type="PANTHER" id="PTHR31310:SF7">
    <property type="entry name" value="PA-PHOSPHATASE RELATED-FAMILY PROTEIN DDB_G0268928"/>
    <property type="match status" value="1"/>
</dbReference>
<sequence length="291" mass="32430">MTLAAVVLELALVVATMLAVATLVVVGPRPVATALNDFRWRLRACLLPLAALAVVLLLRWATVDVVVRLEREVIGNPVTSYLFEFERVVFPEYPVVVLQSFQTPEVTAYFVFVYIYGYAFLLLFPFVAYFALEEMEELSTLIVAFAVNYGVGLVCYVLFLSMGPRNLEPTLFEGLLYDAFPQSRTLTNQVNQNTNVFPSLHSSLSMTVFFIAWQTREKYPLWVPISGVLAISVVVSTMYLGIHWFLDVVAGTALAAASVYVARNYSIESAISGIRGYLDGRLGRNGRPERD</sequence>
<feature type="transmembrane region" description="Helical" evidence="5">
    <location>
        <begin position="196"/>
        <end position="214"/>
    </location>
</feature>
<evidence type="ECO:0000313" key="10">
    <source>
        <dbReference type="Proteomes" id="UP000186547"/>
    </source>
</evidence>
<dbReference type="PATRIC" id="fig|358396.7.peg.3338"/>
<gene>
    <name evidence="8" type="ORF">C445_16412</name>
    <name evidence="7" type="ORF">CHINAEXTREME_14855</name>
</gene>
<proteinExistence type="predicted"/>
<dbReference type="GO" id="GO:0016020">
    <property type="term" value="C:membrane"/>
    <property type="evidence" value="ECO:0007669"/>
    <property type="project" value="UniProtKB-SubCell"/>
</dbReference>
<organism evidence="8 9">
    <name type="scientific">Natronobacterium lacisalsi AJ5</name>
    <dbReference type="NCBI Taxonomy" id="358396"/>
    <lineage>
        <taxon>Archaea</taxon>
        <taxon>Methanobacteriati</taxon>
        <taxon>Methanobacteriota</taxon>
        <taxon>Stenosarchaea group</taxon>
        <taxon>Halobacteria</taxon>
        <taxon>Halobacteriales</taxon>
        <taxon>Natrialbaceae</taxon>
        <taxon>Natronobacterium</taxon>
    </lineage>
</organism>
<dbReference type="eggNOG" id="arCOG03951">
    <property type="taxonomic scope" value="Archaea"/>
</dbReference>
<feature type="transmembrane region" description="Helical" evidence="5">
    <location>
        <begin position="221"/>
        <end position="242"/>
    </location>
</feature>
<reference evidence="7" key="3">
    <citation type="submission" date="2017-01" db="EMBL/GenBank/DDBJ databases">
        <authorList>
            <person name="Mah S.A."/>
            <person name="Swanson W.J."/>
            <person name="Moy G.W."/>
            <person name="Vacquier V.D."/>
        </authorList>
    </citation>
    <scope>NUCLEOTIDE SEQUENCE</scope>
    <source>
        <strain evidence="7">AJ5</strain>
    </source>
</reference>
<feature type="domain" description="Phosphatidic acid phosphatase type 2/haloperoxidase" evidence="6">
    <location>
        <begin position="153"/>
        <end position="263"/>
    </location>
</feature>
<dbReference type="Pfam" id="PF14378">
    <property type="entry name" value="PAP2_3"/>
    <property type="match status" value="1"/>
</dbReference>
<evidence type="ECO:0000313" key="7">
    <source>
        <dbReference type="EMBL" id="APW98974.1"/>
    </source>
</evidence>
<dbReference type="InterPro" id="IPR052185">
    <property type="entry name" value="IPC_Synthase-Related"/>
</dbReference>
<dbReference type="InterPro" id="IPR026841">
    <property type="entry name" value="Aur1/Ipt1"/>
</dbReference>
<dbReference type="InterPro" id="IPR036938">
    <property type="entry name" value="PAP2/HPO_sf"/>
</dbReference>
<keyword evidence="4 5" id="KW-0472">Membrane</keyword>
<reference evidence="8 9" key="2">
    <citation type="journal article" date="2014" name="PLoS Genet.">
        <title>Phylogenetically driven sequencing of extremely halophilic archaea reveals strategies for static and dynamic osmo-response.</title>
        <authorList>
            <person name="Becker E.A."/>
            <person name="Seitzer P.M."/>
            <person name="Tritt A."/>
            <person name="Larsen D."/>
            <person name="Krusor M."/>
            <person name="Yao A.I."/>
            <person name="Wu D."/>
            <person name="Madern D."/>
            <person name="Eisen J.A."/>
            <person name="Darling A.E."/>
            <person name="Facciotti M.T."/>
        </authorList>
    </citation>
    <scope>NUCLEOTIDE SEQUENCE [LARGE SCALE GENOMIC DNA]</scope>
    <source>
        <strain evidence="8 9">AJ5</strain>
    </source>
</reference>
<dbReference type="RefSeq" id="WP_007142979.1">
    <property type="nucleotide sequence ID" value="NZ_AOLZ01000057.1"/>
</dbReference>
<reference evidence="7 10" key="1">
    <citation type="journal article" date="2011" name="J. Bacteriol.">
        <title>Genome sequence of Halobiforma lacisalsi AJ5, an extremely halophilic archaeon which harbors a bop gene.</title>
        <authorList>
            <person name="Jiang X."/>
            <person name="Wang S."/>
            <person name="Cheng H."/>
            <person name="Huo Y."/>
            <person name="Zhang X."/>
            <person name="Zhu X."/>
            <person name="Han X."/>
            <person name="Ni P."/>
            <person name="Wu M."/>
        </authorList>
    </citation>
    <scope>NUCLEOTIDE SEQUENCE [LARGE SCALE GENOMIC DNA]</scope>
    <source>
        <strain evidence="7 10">AJ5</strain>
    </source>
</reference>
<dbReference type="EMBL" id="AOLZ01000057">
    <property type="protein sequence ID" value="EMA30506.1"/>
    <property type="molecule type" value="Genomic_DNA"/>
</dbReference>
<dbReference type="SMART" id="SM00014">
    <property type="entry name" value="acidPPc"/>
    <property type="match status" value="1"/>
</dbReference>
<dbReference type="Proteomes" id="UP000011555">
    <property type="component" value="Unassembled WGS sequence"/>
</dbReference>
<evidence type="ECO:0000256" key="5">
    <source>
        <dbReference type="SAM" id="Phobius"/>
    </source>
</evidence>
<dbReference type="Gene3D" id="1.20.144.10">
    <property type="entry name" value="Phosphatidic acid phosphatase type 2/haloperoxidase"/>
    <property type="match status" value="1"/>
</dbReference>
<feature type="transmembrane region" description="Helical" evidence="5">
    <location>
        <begin position="6"/>
        <end position="28"/>
    </location>
</feature>
<dbReference type="GeneID" id="30922429"/>
<evidence type="ECO:0000259" key="6">
    <source>
        <dbReference type="SMART" id="SM00014"/>
    </source>
</evidence>
<name>M0LAB5_NATLA</name>
<evidence type="ECO:0000256" key="4">
    <source>
        <dbReference type="ARBA" id="ARBA00023136"/>
    </source>
</evidence>
<feature type="transmembrane region" description="Helical" evidence="5">
    <location>
        <begin position="138"/>
        <end position="159"/>
    </location>
</feature>
<dbReference type="KEGG" id="hlc:CHINAEXTREME14855"/>
<evidence type="ECO:0000256" key="3">
    <source>
        <dbReference type="ARBA" id="ARBA00022989"/>
    </source>
</evidence>
<dbReference type="AlphaFoldDB" id="M0LAB5"/>
<evidence type="ECO:0000313" key="9">
    <source>
        <dbReference type="Proteomes" id="UP000011555"/>
    </source>
</evidence>
<dbReference type="InterPro" id="IPR000326">
    <property type="entry name" value="PAP2/HPO"/>
</dbReference>
<keyword evidence="3 5" id="KW-1133">Transmembrane helix</keyword>
<dbReference type="PANTHER" id="PTHR31310">
    <property type="match status" value="1"/>
</dbReference>
<evidence type="ECO:0000256" key="2">
    <source>
        <dbReference type="ARBA" id="ARBA00022692"/>
    </source>
</evidence>
<evidence type="ECO:0000256" key="1">
    <source>
        <dbReference type="ARBA" id="ARBA00004141"/>
    </source>
</evidence>
<dbReference type="EMBL" id="CP019285">
    <property type="protein sequence ID" value="APW98974.1"/>
    <property type="molecule type" value="Genomic_DNA"/>
</dbReference>
<comment type="subcellular location">
    <subcellularLocation>
        <location evidence="1">Membrane</location>
        <topology evidence="1">Multi-pass membrane protein</topology>
    </subcellularLocation>
</comment>
<feature type="transmembrane region" description="Helical" evidence="5">
    <location>
        <begin position="108"/>
        <end position="131"/>
    </location>
</feature>